<dbReference type="Proteomes" id="UP001266305">
    <property type="component" value="Unassembled WGS sequence"/>
</dbReference>
<evidence type="ECO:0000313" key="3">
    <source>
        <dbReference type="Proteomes" id="UP001266305"/>
    </source>
</evidence>
<feature type="region of interest" description="Disordered" evidence="1">
    <location>
        <begin position="42"/>
        <end position="61"/>
    </location>
</feature>
<accession>A0ABQ9UR88</accession>
<protein>
    <submittedName>
        <fullName evidence="2">Uncharacterized protein</fullName>
    </submittedName>
</protein>
<name>A0ABQ9UR88_SAGOE</name>
<evidence type="ECO:0000313" key="2">
    <source>
        <dbReference type="EMBL" id="KAK2099325.1"/>
    </source>
</evidence>
<gene>
    <name evidence="2" type="ORF">P7K49_024776</name>
</gene>
<sequence length="61" mass="6027">MLPGLSATPAGGGLTTHPTLPNPTPCEPGDGETVSVKTVALRPEEARRGTSEALASAASSL</sequence>
<dbReference type="EMBL" id="JASSZA010000011">
    <property type="protein sequence ID" value="KAK2099325.1"/>
    <property type="molecule type" value="Genomic_DNA"/>
</dbReference>
<organism evidence="2 3">
    <name type="scientific">Saguinus oedipus</name>
    <name type="common">Cotton-top tamarin</name>
    <name type="synonym">Oedipomidas oedipus</name>
    <dbReference type="NCBI Taxonomy" id="9490"/>
    <lineage>
        <taxon>Eukaryota</taxon>
        <taxon>Metazoa</taxon>
        <taxon>Chordata</taxon>
        <taxon>Craniata</taxon>
        <taxon>Vertebrata</taxon>
        <taxon>Euteleostomi</taxon>
        <taxon>Mammalia</taxon>
        <taxon>Eutheria</taxon>
        <taxon>Euarchontoglires</taxon>
        <taxon>Primates</taxon>
        <taxon>Haplorrhini</taxon>
        <taxon>Platyrrhini</taxon>
        <taxon>Cebidae</taxon>
        <taxon>Callitrichinae</taxon>
        <taxon>Saguinus</taxon>
    </lineage>
</organism>
<keyword evidence="3" id="KW-1185">Reference proteome</keyword>
<reference evidence="2 3" key="1">
    <citation type="submission" date="2023-05" db="EMBL/GenBank/DDBJ databases">
        <title>B98-5 Cell Line De Novo Hybrid Assembly: An Optical Mapping Approach.</title>
        <authorList>
            <person name="Kananen K."/>
            <person name="Auerbach J.A."/>
            <person name="Kautto E."/>
            <person name="Blachly J.S."/>
        </authorList>
    </citation>
    <scope>NUCLEOTIDE SEQUENCE [LARGE SCALE GENOMIC DNA]</scope>
    <source>
        <strain evidence="2">B95-8</strain>
        <tissue evidence="2">Cell line</tissue>
    </source>
</reference>
<feature type="region of interest" description="Disordered" evidence="1">
    <location>
        <begin position="1"/>
        <end position="32"/>
    </location>
</feature>
<evidence type="ECO:0000256" key="1">
    <source>
        <dbReference type="SAM" id="MobiDB-lite"/>
    </source>
</evidence>
<proteinExistence type="predicted"/>
<comment type="caution">
    <text evidence="2">The sequence shown here is derived from an EMBL/GenBank/DDBJ whole genome shotgun (WGS) entry which is preliminary data.</text>
</comment>
<feature type="compositionally biased region" description="Low complexity" evidence="1">
    <location>
        <begin position="51"/>
        <end position="61"/>
    </location>
</feature>